<evidence type="ECO:0000313" key="3">
    <source>
        <dbReference type="EMBL" id="MCW8335367.1"/>
    </source>
</evidence>
<dbReference type="PROSITE" id="PS50110">
    <property type="entry name" value="RESPONSE_REGULATORY"/>
    <property type="match status" value="1"/>
</dbReference>
<dbReference type="Pfam" id="PF00072">
    <property type="entry name" value="Response_reg"/>
    <property type="match status" value="1"/>
</dbReference>
<evidence type="ECO:0000256" key="1">
    <source>
        <dbReference type="PROSITE-ProRule" id="PRU00169"/>
    </source>
</evidence>
<sequence length="517" mass="59719">MGFSARLIVSAKDVRTMLTMARTQQVDVVICDYNFCSQINGKQILDEFRAEKLLPPHGAFVMLSGETQPSAVRTILESEPDEYVLKPYSGFELKRRLANVCARKQDLAYLSELDSEMPIEEVEHVFESALKQTPEYEKSILRLRGDYYLKNQHFEFALDLYKKCLRRNASHWAILGAVDALLALGQPKKAEHYLNQWVEKRDGTTLRVMEAYARIYLKQKRIDDAHLQLSKSLALTHNNADRIAGRAILNEALGLFERAFVDRLLHAKLVRYTFRDVLAVQLDVFRMKIQMSTSNHSLKTQEIRNDLYQMSKRINDDNKLLALSIVDCHLEVVDNNPKVARIKLNNLLKNYTELDLDSSWYLLYLLYITHNHQWFNRIFQHVKMHLSESTDSNLMSLCCRAKFDFIAQWQRKKHRQQQKVLLSIDEAKESDLERALNVAMNFFKARPLSAHAAVALIDLIGRALPRNLEAEQVRDLIFNCEGLIAYSASLTAQERQIGLEAAKRAKHRFNTELSCAT</sequence>
<comment type="caution">
    <text evidence="3">The sequence shown here is derived from an EMBL/GenBank/DDBJ whole genome shotgun (WGS) entry which is preliminary data.</text>
</comment>
<feature type="domain" description="Response regulatory" evidence="2">
    <location>
        <begin position="1"/>
        <end position="101"/>
    </location>
</feature>
<gene>
    <name evidence="3" type="ORF">MD483_16230</name>
</gene>
<keyword evidence="4" id="KW-1185">Reference proteome</keyword>
<dbReference type="Gene3D" id="1.25.40.10">
    <property type="entry name" value="Tetratricopeptide repeat domain"/>
    <property type="match status" value="1"/>
</dbReference>
<dbReference type="AlphaFoldDB" id="A0A9X3HTR4"/>
<keyword evidence="1" id="KW-0597">Phosphoprotein</keyword>
<dbReference type="InterPro" id="IPR011990">
    <property type="entry name" value="TPR-like_helical_dom_sf"/>
</dbReference>
<evidence type="ECO:0000313" key="4">
    <source>
        <dbReference type="Proteomes" id="UP001155586"/>
    </source>
</evidence>
<organism evidence="3 4">
    <name type="scientific">Vibrio paucivorans</name>
    <dbReference type="NCBI Taxonomy" id="2829489"/>
    <lineage>
        <taxon>Bacteria</taxon>
        <taxon>Pseudomonadati</taxon>
        <taxon>Pseudomonadota</taxon>
        <taxon>Gammaproteobacteria</taxon>
        <taxon>Vibrionales</taxon>
        <taxon>Vibrionaceae</taxon>
        <taxon>Vibrio</taxon>
    </lineage>
</organism>
<proteinExistence type="predicted"/>
<protein>
    <submittedName>
        <fullName evidence="3">Response regulator</fullName>
    </submittedName>
</protein>
<dbReference type="InterPro" id="IPR001789">
    <property type="entry name" value="Sig_transdc_resp-reg_receiver"/>
</dbReference>
<feature type="modified residue" description="4-aspartylphosphate" evidence="1">
    <location>
        <position position="32"/>
    </location>
</feature>
<dbReference type="InterPro" id="IPR011006">
    <property type="entry name" value="CheY-like_superfamily"/>
</dbReference>
<dbReference type="SUPFAM" id="SSF52172">
    <property type="entry name" value="CheY-like"/>
    <property type="match status" value="1"/>
</dbReference>
<evidence type="ECO:0000259" key="2">
    <source>
        <dbReference type="PROSITE" id="PS50110"/>
    </source>
</evidence>
<accession>A0A9X3HTR4</accession>
<reference evidence="3" key="1">
    <citation type="submission" date="2022-02" db="EMBL/GenBank/DDBJ databases">
        <title>Vibrio sp. nov., a new bacterium isolated from Bohai sea, China.</title>
        <authorList>
            <person name="Yuan Y."/>
        </authorList>
    </citation>
    <scope>NUCLEOTIDE SEQUENCE</scope>
    <source>
        <strain evidence="3">DBSS07</strain>
    </source>
</reference>
<dbReference type="Proteomes" id="UP001155586">
    <property type="component" value="Unassembled WGS sequence"/>
</dbReference>
<dbReference type="Gene3D" id="3.40.50.2300">
    <property type="match status" value="1"/>
</dbReference>
<dbReference type="SUPFAM" id="SSF48452">
    <property type="entry name" value="TPR-like"/>
    <property type="match status" value="1"/>
</dbReference>
<dbReference type="GO" id="GO:0000160">
    <property type="term" value="P:phosphorelay signal transduction system"/>
    <property type="evidence" value="ECO:0007669"/>
    <property type="project" value="InterPro"/>
</dbReference>
<name>A0A9X3HTR4_9VIBR</name>
<dbReference type="EMBL" id="JAKRRX010000109">
    <property type="protein sequence ID" value="MCW8335367.1"/>
    <property type="molecule type" value="Genomic_DNA"/>
</dbReference>